<reference evidence="1 2" key="1">
    <citation type="submission" date="2015-01" db="EMBL/GenBank/DDBJ databases">
        <title>Evolution of Trichinella species and genotypes.</title>
        <authorList>
            <person name="Korhonen P.K."/>
            <person name="Edoardo P."/>
            <person name="Giuseppe L.R."/>
            <person name="Gasser R.B."/>
        </authorList>
    </citation>
    <scope>NUCLEOTIDE SEQUENCE [LARGE SCALE GENOMIC DNA]</scope>
    <source>
        <strain evidence="1">ISS2496</strain>
    </source>
</reference>
<accession>A0A0V0WT93</accession>
<dbReference type="Proteomes" id="UP000054783">
    <property type="component" value="Unassembled WGS sequence"/>
</dbReference>
<sequence length="53" mass="6301">MMVSSRWKKQVFQVIPRIEVSIRRWKDQTKKPSSHIPPRPLQLDNTWALGQVC</sequence>
<comment type="caution">
    <text evidence="1">The sequence shown here is derived from an EMBL/GenBank/DDBJ whole genome shotgun (WGS) entry which is preliminary data.</text>
</comment>
<proteinExistence type="predicted"/>
<gene>
    <name evidence="1" type="ORF">T12_15526</name>
</gene>
<organism evidence="1 2">
    <name type="scientific">Trichinella patagoniensis</name>
    <dbReference type="NCBI Taxonomy" id="990121"/>
    <lineage>
        <taxon>Eukaryota</taxon>
        <taxon>Metazoa</taxon>
        <taxon>Ecdysozoa</taxon>
        <taxon>Nematoda</taxon>
        <taxon>Enoplea</taxon>
        <taxon>Dorylaimia</taxon>
        <taxon>Trichinellida</taxon>
        <taxon>Trichinellidae</taxon>
        <taxon>Trichinella</taxon>
    </lineage>
</organism>
<protein>
    <submittedName>
        <fullName evidence="1">Uncharacterized protein</fullName>
    </submittedName>
</protein>
<evidence type="ECO:0000313" key="2">
    <source>
        <dbReference type="Proteomes" id="UP000054783"/>
    </source>
</evidence>
<keyword evidence="2" id="KW-1185">Reference proteome</keyword>
<dbReference type="EMBL" id="JYDQ01005475">
    <property type="protein sequence ID" value="KRX78932.1"/>
    <property type="molecule type" value="Genomic_DNA"/>
</dbReference>
<dbReference type="AlphaFoldDB" id="A0A0V0WT93"/>
<evidence type="ECO:0000313" key="1">
    <source>
        <dbReference type="EMBL" id="KRX78932.1"/>
    </source>
</evidence>
<name>A0A0V0WT93_9BILA</name>